<comment type="caution">
    <text evidence="1">The sequence shown here is derived from an EMBL/GenBank/DDBJ whole genome shotgun (WGS) entry which is preliminary data.</text>
</comment>
<evidence type="ECO:0000313" key="2">
    <source>
        <dbReference type="Proteomes" id="UP000054023"/>
    </source>
</evidence>
<evidence type="ECO:0000313" key="1">
    <source>
        <dbReference type="EMBL" id="KUG59001.1"/>
    </source>
</evidence>
<protein>
    <submittedName>
        <fullName evidence="1">Uncharacterized protein</fullName>
    </submittedName>
</protein>
<dbReference type="STRING" id="317018.AVL63_02970"/>
<name>A0A0W8IGH7_9MICC</name>
<proteinExistence type="predicted"/>
<accession>A0A0W8IGH7</accession>
<gene>
    <name evidence="1" type="ORF">AVL63_02970</name>
</gene>
<keyword evidence="2" id="KW-1185">Reference proteome</keyword>
<dbReference type="AlphaFoldDB" id="A0A0W8IGH7"/>
<sequence>MIAGRLYEFDSSAREFGPERDVVSGEQEELAKLVNVRAIDGSLLHSPAHMEIYIHGASWDEPRPLD</sequence>
<dbReference type="EMBL" id="LQBM01000003">
    <property type="protein sequence ID" value="KUG59001.1"/>
    <property type="molecule type" value="Genomic_DNA"/>
</dbReference>
<reference evidence="2" key="1">
    <citation type="submission" date="2015-12" db="EMBL/GenBank/DDBJ databases">
        <authorList>
            <person name="Nair G.R."/>
            <person name="Kaur G."/>
            <person name="Mayilraj S."/>
        </authorList>
    </citation>
    <scope>NUCLEOTIDE SEQUENCE [LARGE SCALE GENOMIC DNA]</scope>
    <source>
        <strain evidence="2">CD08_7</strain>
    </source>
</reference>
<organism evidence="1 2">
    <name type="scientific">Nesterenkonia jeotgali</name>
    <dbReference type="NCBI Taxonomy" id="317018"/>
    <lineage>
        <taxon>Bacteria</taxon>
        <taxon>Bacillati</taxon>
        <taxon>Actinomycetota</taxon>
        <taxon>Actinomycetes</taxon>
        <taxon>Micrococcales</taxon>
        <taxon>Micrococcaceae</taxon>
        <taxon>Nesterenkonia</taxon>
    </lineage>
</organism>
<dbReference type="Proteomes" id="UP000054023">
    <property type="component" value="Unassembled WGS sequence"/>
</dbReference>